<dbReference type="InterPro" id="IPR029052">
    <property type="entry name" value="Metallo-depent_PP-like"/>
</dbReference>
<name>A0A078AQM4_STYLE</name>
<organism evidence="2 3">
    <name type="scientific">Stylonychia lemnae</name>
    <name type="common">Ciliate</name>
    <dbReference type="NCBI Taxonomy" id="5949"/>
    <lineage>
        <taxon>Eukaryota</taxon>
        <taxon>Sar</taxon>
        <taxon>Alveolata</taxon>
        <taxon>Ciliophora</taxon>
        <taxon>Intramacronucleata</taxon>
        <taxon>Spirotrichea</taxon>
        <taxon>Stichotrichia</taxon>
        <taxon>Sporadotrichida</taxon>
        <taxon>Oxytrichidae</taxon>
        <taxon>Stylonychinae</taxon>
        <taxon>Stylonychia</taxon>
    </lineage>
</organism>
<proteinExistence type="predicted"/>
<dbReference type="SUPFAM" id="SSF56300">
    <property type="entry name" value="Metallo-dependent phosphatases"/>
    <property type="match status" value="1"/>
</dbReference>
<evidence type="ECO:0000256" key="1">
    <source>
        <dbReference type="SAM" id="SignalP"/>
    </source>
</evidence>
<evidence type="ECO:0008006" key="4">
    <source>
        <dbReference type="Google" id="ProtNLM"/>
    </source>
</evidence>
<dbReference type="OrthoDB" id="783096at2759"/>
<dbReference type="PANTHER" id="PTHR32440">
    <property type="entry name" value="PHOSPHATASE DCR2-RELATED-RELATED"/>
    <property type="match status" value="1"/>
</dbReference>
<dbReference type="AlphaFoldDB" id="A0A078AQM4"/>
<feature type="signal peptide" evidence="1">
    <location>
        <begin position="1"/>
        <end position="17"/>
    </location>
</feature>
<keyword evidence="3" id="KW-1185">Reference proteome</keyword>
<reference evidence="2 3" key="1">
    <citation type="submission" date="2014-06" db="EMBL/GenBank/DDBJ databases">
        <authorList>
            <person name="Swart Estienne"/>
        </authorList>
    </citation>
    <scope>NUCLEOTIDE SEQUENCE [LARGE SCALE GENOMIC DNA]</scope>
    <source>
        <strain evidence="2 3">130c</strain>
    </source>
</reference>
<evidence type="ECO:0000313" key="2">
    <source>
        <dbReference type="EMBL" id="CDW84236.1"/>
    </source>
</evidence>
<protein>
    <recommendedName>
        <fullName evidence="4">Calcineurin-like phosphoesterase domain-containing protein</fullName>
    </recommendedName>
</protein>
<dbReference type="InParanoid" id="A0A078AQM4"/>
<feature type="chain" id="PRO_5001729570" description="Calcineurin-like phosphoesterase domain-containing protein" evidence="1">
    <location>
        <begin position="18"/>
        <end position="390"/>
    </location>
</feature>
<evidence type="ECO:0000313" key="3">
    <source>
        <dbReference type="Proteomes" id="UP000039865"/>
    </source>
</evidence>
<dbReference type="PANTHER" id="PTHR32440:SF11">
    <property type="entry name" value="METALLOPHOSPHOESTERASE DOMAIN-CONTAINING PROTEIN"/>
    <property type="match status" value="1"/>
</dbReference>
<dbReference type="Proteomes" id="UP000039865">
    <property type="component" value="Unassembled WGS sequence"/>
</dbReference>
<keyword evidence="1" id="KW-0732">Signal</keyword>
<dbReference type="GO" id="GO:0005737">
    <property type="term" value="C:cytoplasm"/>
    <property type="evidence" value="ECO:0007669"/>
    <property type="project" value="TreeGrafter"/>
</dbReference>
<accession>A0A078AQM4</accession>
<dbReference type="EMBL" id="CCKQ01012619">
    <property type="protein sequence ID" value="CDW84236.1"/>
    <property type="molecule type" value="Genomic_DNA"/>
</dbReference>
<sequence>MKSQSILTLLLVTTVSFKSTKVLKLDSKDSFKMLVLSDLYIDNNADANQAVDDMIKQIVKDEGYDISLAVLLGDTVNPDYEDSYTSRFGEAIDIFKNYSIPWVSVGGEDKPDNAVTREYMISRDQFLGQPDDLSFSAKYQNGNASKIGLYTQKIPIYQKDGQSLAFNIWILDSLGGYDCYGNKQGKSCISNEAIDWFKQETFNIQSKSLQSDILFTTYPLEEFMIMTTHYSAQGTCGQQVCCQAENTGLFKAAIDSKRINWIIAGGDSDNDYKGTYQGINLAYARKSGQGGNGQLKRGARIVKANVQNPIFWTSTYIRDIDGNIITQDKSNDTCARANFVADQSVCCSIYGEKTDGNGGNIFYDDLKDNEEDIIIIPAKIKVKPKEQNHL</sequence>
<dbReference type="GO" id="GO:0016788">
    <property type="term" value="F:hydrolase activity, acting on ester bonds"/>
    <property type="evidence" value="ECO:0007669"/>
    <property type="project" value="TreeGrafter"/>
</dbReference>
<gene>
    <name evidence="2" type="primary">Contig3316.g3548</name>
    <name evidence="2" type="ORF">STYLEM_13293</name>
</gene>